<organism evidence="3 4">
    <name type="scientific">Hanseniaspora valbyensis NRRL Y-1626</name>
    <dbReference type="NCBI Taxonomy" id="766949"/>
    <lineage>
        <taxon>Eukaryota</taxon>
        <taxon>Fungi</taxon>
        <taxon>Dikarya</taxon>
        <taxon>Ascomycota</taxon>
        <taxon>Saccharomycotina</taxon>
        <taxon>Saccharomycetes</taxon>
        <taxon>Saccharomycodales</taxon>
        <taxon>Saccharomycodaceae</taxon>
        <taxon>Hanseniaspora</taxon>
    </lineage>
</organism>
<evidence type="ECO:0000259" key="1">
    <source>
        <dbReference type="Pfam" id="PF00149"/>
    </source>
</evidence>
<dbReference type="Proteomes" id="UP000092321">
    <property type="component" value="Unassembled WGS sequence"/>
</dbReference>
<proteinExistence type="predicted"/>
<reference evidence="4" key="1">
    <citation type="journal article" date="2016" name="Proc. Natl. Acad. Sci. U.S.A.">
        <title>Comparative genomics of biotechnologically important yeasts.</title>
        <authorList>
            <person name="Riley R."/>
            <person name="Haridas S."/>
            <person name="Wolfe K.H."/>
            <person name="Lopes M.R."/>
            <person name="Hittinger C.T."/>
            <person name="Goeker M."/>
            <person name="Salamov A.A."/>
            <person name="Wisecaver J.H."/>
            <person name="Long T.M."/>
            <person name="Calvey C.H."/>
            <person name="Aerts A.L."/>
            <person name="Barry K.W."/>
            <person name="Choi C."/>
            <person name="Clum A."/>
            <person name="Coughlan A.Y."/>
            <person name="Deshpande S."/>
            <person name="Douglass A.P."/>
            <person name="Hanson S.J."/>
            <person name="Klenk H.-P."/>
            <person name="LaButti K.M."/>
            <person name="Lapidus A."/>
            <person name="Lindquist E.A."/>
            <person name="Lipzen A.M."/>
            <person name="Meier-Kolthoff J.P."/>
            <person name="Ohm R.A."/>
            <person name="Otillar R.P."/>
            <person name="Pangilinan J.L."/>
            <person name="Peng Y."/>
            <person name="Rokas A."/>
            <person name="Rosa C.A."/>
            <person name="Scheuner C."/>
            <person name="Sibirny A.A."/>
            <person name="Slot J.C."/>
            <person name="Stielow J.B."/>
            <person name="Sun H."/>
            <person name="Kurtzman C.P."/>
            <person name="Blackwell M."/>
            <person name="Grigoriev I.V."/>
            <person name="Jeffries T.W."/>
        </authorList>
    </citation>
    <scope>NUCLEOTIDE SEQUENCE [LARGE SCALE GENOMIC DNA]</scope>
    <source>
        <strain evidence="4">NRRL Y-1626</strain>
    </source>
</reference>
<feature type="domain" description="Putative 5'-nucleotidase C-terminal" evidence="2">
    <location>
        <begin position="387"/>
        <end position="571"/>
    </location>
</feature>
<feature type="domain" description="Calcineurin-like phosphoesterase" evidence="1">
    <location>
        <begin position="72"/>
        <end position="297"/>
    </location>
</feature>
<dbReference type="GO" id="GO:0009166">
    <property type="term" value="P:nucleotide catabolic process"/>
    <property type="evidence" value="ECO:0007669"/>
    <property type="project" value="InterPro"/>
</dbReference>
<dbReference type="Gene3D" id="3.90.780.10">
    <property type="entry name" value="5'-Nucleotidase, C-terminal domain"/>
    <property type="match status" value="1"/>
</dbReference>
<dbReference type="InterPro" id="IPR006179">
    <property type="entry name" value="5_nucleotidase/apyrase"/>
</dbReference>
<gene>
    <name evidence="3" type="ORF">HANVADRAFT_54814</name>
</gene>
<evidence type="ECO:0000259" key="2">
    <source>
        <dbReference type="Pfam" id="PF21953"/>
    </source>
</evidence>
<dbReference type="GO" id="GO:0005829">
    <property type="term" value="C:cytosol"/>
    <property type="evidence" value="ECO:0007669"/>
    <property type="project" value="TreeGrafter"/>
</dbReference>
<accession>A0A1B7TJI9</accession>
<dbReference type="PIRSF" id="PIRSF017316">
    <property type="entry name" value="Pesterase_C1039"/>
    <property type="match status" value="1"/>
</dbReference>
<dbReference type="InterPro" id="IPR036907">
    <property type="entry name" value="5'-Nucleotdase_C_sf"/>
</dbReference>
<protein>
    <submittedName>
        <fullName evidence="3">Uncharacterized protein</fullName>
    </submittedName>
</protein>
<name>A0A1B7TJI9_9ASCO</name>
<dbReference type="GO" id="GO:0016787">
    <property type="term" value="F:hydrolase activity"/>
    <property type="evidence" value="ECO:0007669"/>
    <property type="project" value="InterPro"/>
</dbReference>
<dbReference type="AlphaFoldDB" id="A0A1B7TJI9"/>
<dbReference type="Pfam" id="PF21953">
    <property type="entry name" value="NadN_nucleosid_C"/>
    <property type="match status" value="1"/>
</dbReference>
<keyword evidence="4" id="KW-1185">Reference proteome</keyword>
<dbReference type="InterPro" id="IPR053828">
    <property type="entry name" value="Nucleosidase_C"/>
</dbReference>
<sequence>MFLEKKSISNSILSKLPLKVVSDFDTVLLINFSKSLTKKAVVFCFFVIGDLSILLESDEDLLLRIVLDLDINFLHTTDTHTWLKNKFGIDWGNYNTFLKNFRQKISPEKDLIVIDTGDKIDGNGLGDATTPKGLMSYDIFNMNMDQMDLLTIGNHELYTSSSSYIEYYTAAKDNVKYVSSNVEFFDKKLNAWVPFGKKYRYFETANGKKVLALSFLFDFQRYNEFARVTPIEKEIKKDWIQKDLFGEFNDDNIDLLLIFGHLPIQHGQNQELLSLHEFLRQHFKTSIIQYFGGHSHIRDFISIDDKATALQSGRFCETLGFLSLNLNENPNFFRKYLDFNKESFDYHLNSINANPIDWSKKNEISQKIDNVFEILQLGEIKGYIPETYYMNNKPLSSRNNLFNLITNKILPRMEKPVGRENVKRMITINTGLIRFDLLEGSFTENTKYQISPYDNKWRAISIPYHFARNIKDYLNSQSSILSLSALHPVAEKHLNIGAFEQDTFNMRTLSPEEKSRNKQYNLPLGPVTCDDFGCDGEDTLHKPLNNFRMPNVVQYSDVIRSETEERLIFFDVYLYLKKVFV</sequence>
<dbReference type="PANTHER" id="PTHR11575:SF22">
    <property type="entry name" value="ADL392WP"/>
    <property type="match status" value="1"/>
</dbReference>
<dbReference type="SUPFAM" id="SSF56300">
    <property type="entry name" value="Metallo-dependent phosphatases"/>
    <property type="match status" value="1"/>
</dbReference>
<dbReference type="OrthoDB" id="7722975at2759"/>
<dbReference type="EMBL" id="LXPE01000002">
    <property type="protein sequence ID" value="OBA28911.1"/>
    <property type="molecule type" value="Genomic_DNA"/>
</dbReference>
<evidence type="ECO:0000313" key="4">
    <source>
        <dbReference type="Proteomes" id="UP000092321"/>
    </source>
</evidence>
<dbReference type="Gene3D" id="3.60.21.10">
    <property type="match status" value="1"/>
</dbReference>
<dbReference type="Pfam" id="PF00149">
    <property type="entry name" value="Metallophos"/>
    <property type="match status" value="1"/>
</dbReference>
<evidence type="ECO:0000313" key="3">
    <source>
        <dbReference type="EMBL" id="OBA28911.1"/>
    </source>
</evidence>
<dbReference type="InterPro" id="IPR029052">
    <property type="entry name" value="Metallo-depent_PP-like"/>
</dbReference>
<comment type="caution">
    <text evidence="3">The sequence shown here is derived from an EMBL/GenBank/DDBJ whole genome shotgun (WGS) entry which is preliminary data.</text>
</comment>
<dbReference type="InterPro" id="IPR014485">
    <property type="entry name" value="Pesterase_C1039"/>
</dbReference>
<dbReference type="InterPro" id="IPR004843">
    <property type="entry name" value="Calcineurin-like_PHP"/>
</dbReference>
<dbReference type="PANTHER" id="PTHR11575">
    <property type="entry name" value="5'-NUCLEOTIDASE-RELATED"/>
    <property type="match status" value="1"/>
</dbReference>
<dbReference type="SUPFAM" id="SSF55816">
    <property type="entry name" value="5'-nucleotidase (syn. UDP-sugar hydrolase), C-terminal domain"/>
    <property type="match status" value="1"/>
</dbReference>